<dbReference type="InterPro" id="IPR039793">
    <property type="entry name" value="UROS/Hem4"/>
</dbReference>
<dbReference type="InterPro" id="IPR036108">
    <property type="entry name" value="4pyrrol_syn_uPrphyn_synt_sf"/>
</dbReference>
<comment type="caution">
    <text evidence="2">The sequence shown here is derived from an EMBL/GenBank/DDBJ whole genome shotgun (WGS) entry which is preliminary data.</text>
</comment>
<dbReference type="Gene3D" id="3.40.50.10090">
    <property type="match status" value="2"/>
</dbReference>
<feature type="domain" description="Tetrapyrrole biosynthesis uroporphyrinogen III synthase" evidence="1">
    <location>
        <begin position="39"/>
        <end position="208"/>
    </location>
</feature>
<dbReference type="EMBL" id="JAFLNM010000002">
    <property type="protein sequence ID" value="MBO0342201.1"/>
    <property type="molecule type" value="Genomic_DNA"/>
</dbReference>
<dbReference type="InterPro" id="IPR003754">
    <property type="entry name" value="4pyrrol_synth_uPrphyn_synth"/>
</dbReference>
<dbReference type="Pfam" id="PF02602">
    <property type="entry name" value="HEM4"/>
    <property type="match status" value="1"/>
</dbReference>
<accession>A0ABS3FGD6</accession>
<evidence type="ECO:0000313" key="3">
    <source>
        <dbReference type="Proteomes" id="UP000664807"/>
    </source>
</evidence>
<reference evidence="2 3" key="1">
    <citation type="submission" date="2021-03" db="EMBL/GenBank/DDBJ databases">
        <title>Muricauda lutimaris sp. nov. and Muricauda ruestringensis sp. nov, two marine members of the Flavobacteriaceae isolated from deep sea sediments of Western Pacific.</title>
        <authorList>
            <person name="Zhao S."/>
            <person name="Liu R."/>
        </authorList>
    </citation>
    <scope>NUCLEOTIDE SEQUENCE [LARGE SCALE GENOMIC DNA]</scope>
    <source>
        <strain evidence="2 3">BC31-3-A3</strain>
    </source>
</reference>
<proteinExistence type="predicted"/>
<organism evidence="2 3">
    <name type="scientific">Flagellimonas profundi</name>
    <dbReference type="NCBI Taxonomy" id="2915620"/>
    <lineage>
        <taxon>Bacteria</taxon>
        <taxon>Pseudomonadati</taxon>
        <taxon>Bacteroidota</taxon>
        <taxon>Flavobacteriia</taxon>
        <taxon>Flavobacteriales</taxon>
        <taxon>Flavobacteriaceae</taxon>
        <taxon>Flagellimonas</taxon>
    </lineage>
</organism>
<keyword evidence="3" id="KW-1185">Reference proteome</keyword>
<gene>
    <name evidence="2" type="ORF">J0654_11120</name>
</gene>
<dbReference type="Proteomes" id="UP000664807">
    <property type="component" value="Unassembled WGS sequence"/>
</dbReference>
<protein>
    <submittedName>
        <fullName evidence="2">Uroporphyrinogen-III synthase</fullName>
    </submittedName>
</protein>
<dbReference type="SUPFAM" id="SSF69618">
    <property type="entry name" value="HemD-like"/>
    <property type="match status" value="1"/>
</dbReference>
<dbReference type="PANTHER" id="PTHR12390">
    <property type="entry name" value="UROPORPHYRINOGEN III SYNTHASE"/>
    <property type="match status" value="1"/>
</dbReference>
<sequence>MKTVLSTKMLSLPQKELFLNSGLGLVEYDALKIDFLNTEIPLDHNNYIFTSKNAVKAFLNQAKALDLSNYNAFCVGEKTKSILEENGVKVIEMAENASALAEILVKKHQKESFLFLCGNKRRDELPASLKKNNVQYKELEVYRTQLNAKAFQRDFDGILFFSPSGIRSYLLKNTLGNSTLFCIGNTTAAEAQKHSKNIIPANKPTIENVLVQAINHFKHL</sequence>
<dbReference type="PANTHER" id="PTHR12390:SF0">
    <property type="entry name" value="UROPORPHYRINOGEN-III SYNTHASE"/>
    <property type="match status" value="1"/>
</dbReference>
<evidence type="ECO:0000259" key="1">
    <source>
        <dbReference type="Pfam" id="PF02602"/>
    </source>
</evidence>
<dbReference type="CDD" id="cd06578">
    <property type="entry name" value="HemD"/>
    <property type="match status" value="1"/>
</dbReference>
<name>A0ABS3FGD6_9FLAO</name>
<evidence type="ECO:0000313" key="2">
    <source>
        <dbReference type="EMBL" id="MBO0342201.1"/>
    </source>
</evidence>
<dbReference type="RefSeq" id="WP_207028941.1">
    <property type="nucleotide sequence ID" value="NZ_JAFLNM010000002.1"/>
</dbReference>